<sequence length="101" mass="10915">MTAYSVAAAPVITSGPAEPLSLSTDRAALADALLTTGLVPVDRSWPGMLLRLADQCHAHRPLLIERNSRIDLELFDEHEQTLRSLATTPIPGLDALSPFTR</sequence>
<name>A0A229SDU2_9PSEU</name>
<dbReference type="RefSeq" id="WP_093933562.1">
    <property type="nucleotide sequence ID" value="NZ_NMQT01000031.1"/>
</dbReference>
<organism evidence="1 2">
    <name type="scientific">Amycolatopsis thailandensis</name>
    <dbReference type="NCBI Taxonomy" id="589330"/>
    <lineage>
        <taxon>Bacteria</taxon>
        <taxon>Bacillati</taxon>
        <taxon>Actinomycetota</taxon>
        <taxon>Actinomycetes</taxon>
        <taxon>Pseudonocardiales</taxon>
        <taxon>Pseudonocardiaceae</taxon>
        <taxon>Amycolatopsis</taxon>
    </lineage>
</organism>
<gene>
    <name evidence="1" type="ORF">CFP71_10040</name>
</gene>
<evidence type="ECO:0000313" key="2">
    <source>
        <dbReference type="Proteomes" id="UP000215223"/>
    </source>
</evidence>
<protein>
    <submittedName>
        <fullName evidence="1">Uncharacterized protein</fullName>
    </submittedName>
</protein>
<evidence type="ECO:0000313" key="1">
    <source>
        <dbReference type="EMBL" id="OXM57066.1"/>
    </source>
</evidence>
<dbReference type="AlphaFoldDB" id="A0A229SDU2"/>
<comment type="caution">
    <text evidence="1">The sequence shown here is derived from an EMBL/GenBank/DDBJ whole genome shotgun (WGS) entry which is preliminary data.</text>
</comment>
<reference evidence="1 2" key="1">
    <citation type="submission" date="2017-07" db="EMBL/GenBank/DDBJ databases">
        <title>Amycolatopsis thailandensis Genome sequencing and assembly.</title>
        <authorList>
            <person name="Kaur N."/>
            <person name="Mayilraj S."/>
        </authorList>
    </citation>
    <scope>NUCLEOTIDE SEQUENCE [LARGE SCALE GENOMIC DNA]</scope>
    <source>
        <strain evidence="1 2">JCM 16380</strain>
    </source>
</reference>
<proteinExistence type="predicted"/>
<keyword evidence="2" id="KW-1185">Reference proteome</keyword>
<accession>A0A229SDU2</accession>
<dbReference type="EMBL" id="NMQT01000031">
    <property type="protein sequence ID" value="OXM57066.1"/>
    <property type="molecule type" value="Genomic_DNA"/>
</dbReference>
<dbReference type="Proteomes" id="UP000215223">
    <property type="component" value="Unassembled WGS sequence"/>
</dbReference>